<feature type="non-terminal residue" evidence="1">
    <location>
        <position position="123"/>
    </location>
</feature>
<gene>
    <name evidence="1" type="ORF">H1R20_g1386</name>
</gene>
<dbReference type="Proteomes" id="UP001140091">
    <property type="component" value="Unassembled WGS sequence"/>
</dbReference>
<proteinExistence type="predicted"/>
<sequence length="123" mass="13782">MVPSFVKSSQHLYYAGEDSPLNIASLVSDVLHLRSMAQIAVAQADDLIRMTEAKLGTLSLILQHVYSRRGDDGLSEYLQEVDQFHELLEFASQVPLDTPMLFPLMRSVLPSSETHTQNTNHNL</sequence>
<comment type="caution">
    <text evidence="1">The sequence shown here is derived from an EMBL/GenBank/DDBJ whole genome shotgun (WGS) entry which is preliminary data.</text>
</comment>
<accession>A0A9W8MNS4</accession>
<dbReference type="OrthoDB" id="10460463at2759"/>
<name>A0A9W8MNS4_9AGAR</name>
<evidence type="ECO:0000313" key="2">
    <source>
        <dbReference type="Proteomes" id="UP001140091"/>
    </source>
</evidence>
<dbReference type="AlphaFoldDB" id="A0A9W8MNS4"/>
<protein>
    <submittedName>
        <fullName evidence="1">Uncharacterized protein</fullName>
    </submittedName>
</protein>
<reference evidence="1" key="1">
    <citation type="submission" date="2022-06" db="EMBL/GenBank/DDBJ databases">
        <title>Genome Sequence of Candolleomyces eurysporus.</title>
        <authorList>
            <person name="Buettner E."/>
        </authorList>
    </citation>
    <scope>NUCLEOTIDE SEQUENCE</scope>
    <source>
        <strain evidence="1">VTCC 930004</strain>
    </source>
</reference>
<evidence type="ECO:0000313" key="1">
    <source>
        <dbReference type="EMBL" id="KAJ2935708.1"/>
    </source>
</evidence>
<keyword evidence="2" id="KW-1185">Reference proteome</keyword>
<organism evidence="1 2">
    <name type="scientific">Candolleomyces eurysporus</name>
    <dbReference type="NCBI Taxonomy" id="2828524"/>
    <lineage>
        <taxon>Eukaryota</taxon>
        <taxon>Fungi</taxon>
        <taxon>Dikarya</taxon>
        <taxon>Basidiomycota</taxon>
        <taxon>Agaricomycotina</taxon>
        <taxon>Agaricomycetes</taxon>
        <taxon>Agaricomycetidae</taxon>
        <taxon>Agaricales</taxon>
        <taxon>Agaricineae</taxon>
        <taxon>Psathyrellaceae</taxon>
        <taxon>Candolleomyces</taxon>
    </lineage>
</organism>
<dbReference type="EMBL" id="JANBPK010000390">
    <property type="protein sequence ID" value="KAJ2935708.1"/>
    <property type="molecule type" value="Genomic_DNA"/>
</dbReference>